<sequence length="152" mass="17529">MRNERDRIDNAKQETKRQQTKDPNNLQQYLLLGRKAQQLFKDIPSVQLACGTPSCLWRPKIPRKIKIFAWLLTHERLLTRVYRTKWRGEANTMCPLCGEAPETILHLFCECSMARALWRVVGAATSLHTFDSPQEMWEAGADLRARSAPGHV</sequence>
<proteinExistence type="predicted"/>
<evidence type="ECO:0000313" key="3">
    <source>
        <dbReference type="EMBL" id="KAK1309466.1"/>
    </source>
</evidence>
<evidence type="ECO:0000259" key="2">
    <source>
        <dbReference type="Pfam" id="PF13966"/>
    </source>
</evidence>
<dbReference type="AlphaFoldDB" id="A0AAV9E8F7"/>
<feature type="domain" description="Reverse transcriptase zinc-binding" evidence="2">
    <location>
        <begin position="54"/>
        <end position="118"/>
    </location>
</feature>
<dbReference type="Pfam" id="PF13966">
    <property type="entry name" value="zf-RVT"/>
    <property type="match status" value="1"/>
</dbReference>
<gene>
    <name evidence="3" type="ORF">QJS10_CPA09g01202</name>
</gene>
<reference evidence="3" key="2">
    <citation type="submission" date="2023-06" db="EMBL/GenBank/DDBJ databases">
        <authorList>
            <person name="Ma L."/>
            <person name="Liu K.-W."/>
            <person name="Li Z."/>
            <person name="Hsiao Y.-Y."/>
            <person name="Qi Y."/>
            <person name="Fu T."/>
            <person name="Tang G."/>
            <person name="Zhang D."/>
            <person name="Sun W.-H."/>
            <person name="Liu D.-K."/>
            <person name="Li Y."/>
            <person name="Chen G.-Z."/>
            <person name="Liu X.-D."/>
            <person name="Liao X.-Y."/>
            <person name="Jiang Y.-T."/>
            <person name="Yu X."/>
            <person name="Hao Y."/>
            <person name="Huang J."/>
            <person name="Zhao X.-W."/>
            <person name="Ke S."/>
            <person name="Chen Y.-Y."/>
            <person name="Wu W.-L."/>
            <person name="Hsu J.-L."/>
            <person name="Lin Y.-F."/>
            <person name="Huang M.-D."/>
            <person name="Li C.-Y."/>
            <person name="Huang L."/>
            <person name="Wang Z.-W."/>
            <person name="Zhao X."/>
            <person name="Zhong W.-Y."/>
            <person name="Peng D.-H."/>
            <person name="Ahmad S."/>
            <person name="Lan S."/>
            <person name="Zhang J.-S."/>
            <person name="Tsai W.-C."/>
            <person name="Van De Peer Y."/>
            <person name="Liu Z.-J."/>
        </authorList>
    </citation>
    <scope>NUCLEOTIDE SEQUENCE</scope>
    <source>
        <strain evidence="3">CP</strain>
        <tissue evidence="3">Leaves</tissue>
    </source>
</reference>
<dbReference type="InterPro" id="IPR026960">
    <property type="entry name" value="RVT-Znf"/>
</dbReference>
<name>A0AAV9E8F7_ACOCL</name>
<organism evidence="3 4">
    <name type="scientific">Acorus calamus</name>
    <name type="common">Sweet flag</name>
    <dbReference type="NCBI Taxonomy" id="4465"/>
    <lineage>
        <taxon>Eukaryota</taxon>
        <taxon>Viridiplantae</taxon>
        <taxon>Streptophyta</taxon>
        <taxon>Embryophyta</taxon>
        <taxon>Tracheophyta</taxon>
        <taxon>Spermatophyta</taxon>
        <taxon>Magnoliopsida</taxon>
        <taxon>Liliopsida</taxon>
        <taxon>Acoraceae</taxon>
        <taxon>Acorus</taxon>
    </lineage>
</organism>
<protein>
    <submittedName>
        <fullName evidence="3">Ribonuclease H protein</fullName>
    </submittedName>
</protein>
<evidence type="ECO:0000313" key="4">
    <source>
        <dbReference type="Proteomes" id="UP001180020"/>
    </source>
</evidence>
<reference evidence="3" key="1">
    <citation type="journal article" date="2023" name="Nat. Commun.">
        <title>Diploid and tetraploid genomes of Acorus and the evolution of monocots.</title>
        <authorList>
            <person name="Ma L."/>
            <person name="Liu K.W."/>
            <person name="Li Z."/>
            <person name="Hsiao Y.Y."/>
            <person name="Qi Y."/>
            <person name="Fu T."/>
            <person name="Tang G.D."/>
            <person name="Zhang D."/>
            <person name="Sun W.H."/>
            <person name="Liu D.K."/>
            <person name="Li Y."/>
            <person name="Chen G.Z."/>
            <person name="Liu X.D."/>
            <person name="Liao X.Y."/>
            <person name="Jiang Y.T."/>
            <person name="Yu X."/>
            <person name="Hao Y."/>
            <person name="Huang J."/>
            <person name="Zhao X.W."/>
            <person name="Ke S."/>
            <person name="Chen Y.Y."/>
            <person name="Wu W.L."/>
            <person name="Hsu J.L."/>
            <person name="Lin Y.F."/>
            <person name="Huang M.D."/>
            <person name="Li C.Y."/>
            <person name="Huang L."/>
            <person name="Wang Z.W."/>
            <person name="Zhao X."/>
            <person name="Zhong W.Y."/>
            <person name="Peng D.H."/>
            <person name="Ahmad S."/>
            <person name="Lan S."/>
            <person name="Zhang J.S."/>
            <person name="Tsai W.C."/>
            <person name="Van de Peer Y."/>
            <person name="Liu Z.J."/>
        </authorList>
    </citation>
    <scope>NUCLEOTIDE SEQUENCE</scope>
    <source>
        <strain evidence="3">CP</strain>
    </source>
</reference>
<keyword evidence="4" id="KW-1185">Reference proteome</keyword>
<comment type="caution">
    <text evidence="3">The sequence shown here is derived from an EMBL/GenBank/DDBJ whole genome shotgun (WGS) entry which is preliminary data.</text>
</comment>
<accession>A0AAV9E8F7</accession>
<dbReference type="EMBL" id="JAUJYO010000009">
    <property type="protein sequence ID" value="KAK1309466.1"/>
    <property type="molecule type" value="Genomic_DNA"/>
</dbReference>
<feature type="compositionally biased region" description="Basic and acidic residues" evidence="1">
    <location>
        <begin position="1"/>
        <end position="20"/>
    </location>
</feature>
<evidence type="ECO:0000256" key="1">
    <source>
        <dbReference type="SAM" id="MobiDB-lite"/>
    </source>
</evidence>
<dbReference type="Proteomes" id="UP001180020">
    <property type="component" value="Unassembled WGS sequence"/>
</dbReference>
<feature type="region of interest" description="Disordered" evidence="1">
    <location>
        <begin position="1"/>
        <end position="21"/>
    </location>
</feature>